<comment type="function">
    <text evidence="6">May alleviate iron toxicity in the presence of oxygen.</text>
</comment>
<dbReference type="SUPFAM" id="SSF47240">
    <property type="entry name" value="Ferritin-like"/>
    <property type="match status" value="1"/>
</dbReference>
<dbReference type="Pfam" id="PF00210">
    <property type="entry name" value="Ferritin"/>
    <property type="match status" value="1"/>
</dbReference>
<dbReference type="EMBL" id="JAHESF010000034">
    <property type="protein sequence ID" value="MBT1700092.1"/>
    <property type="molecule type" value="Genomic_DNA"/>
</dbReference>
<dbReference type="InterPro" id="IPR008331">
    <property type="entry name" value="Ferritin_DPS_dom"/>
</dbReference>
<dbReference type="GO" id="GO:0016491">
    <property type="term" value="F:oxidoreductase activity"/>
    <property type="evidence" value="ECO:0007669"/>
    <property type="project" value="UniProtKB-KW"/>
</dbReference>
<dbReference type="GO" id="GO:0008198">
    <property type="term" value="F:ferrous iron binding"/>
    <property type="evidence" value="ECO:0007669"/>
    <property type="project" value="TreeGrafter"/>
</dbReference>
<keyword evidence="2 8" id="KW-0409">Iron storage</keyword>
<dbReference type="InterPro" id="IPR012347">
    <property type="entry name" value="Ferritin-like"/>
</dbReference>
<evidence type="ECO:0000256" key="2">
    <source>
        <dbReference type="ARBA" id="ARBA00022434"/>
    </source>
</evidence>
<comment type="function">
    <text evidence="8">Iron-storage protein.</text>
</comment>
<evidence type="ECO:0000256" key="6">
    <source>
        <dbReference type="ARBA" id="ARBA00054546"/>
    </source>
</evidence>
<dbReference type="Proteomes" id="UP001319200">
    <property type="component" value="Unassembled WGS sequence"/>
</dbReference>
<feature type="binding site" evidence="7">
    <location>
        <position position="60"/>
    </location>
    <ligand>
        <name>Fe cation</name>
        <dbReference type="ChEBI" id="CHEBI:24875"/>
        <label>1</label>
    </ligand>
</feature>
<feature type="binding site" evidence="7">
    <location>
        <position position="27"/>
    </location>
    <ligand>
        <name>Fe cation</name>
        <dbReference type="ChEBI" id="CHEBI:24875"/>
        <label>1</label>
    </ligand>
</feature>
<keyword evidence="11" id="KW-1185">Reference proteome</keyword>
<comment type="catalytic activity">
    <reaction evidence="8">
        <text>4 Fe(2+) + O2 + 6 H2O = 4 iron(III) oxide-hydroxide + 12 H(+)</text>
        <dbReference type="Rhea" id="RHEA:11972"/>
        <dbReference type="ChEBI" id="CHEBI:15377"/>
        <dbReference type="ChEBI" id="CHEBI:15378"/>
        <dbReference type="ChEBI" id="CHEBI:15379"/>
        <dbReference type="ChEBI" id="CHEBI:29033"/>
        <dbReference type="ChEBI" id="CHEBI:78619"/>
        <dbReference type="EC" id="1.16.3.2"/>
    </reaction>
</comment>
<dbReference type="PANTHER" id="PTHR11431:SF127">
    <property type="entry name" value="BACTERIAL NON-HEME FERRITIN"/>
    <property type="match status" value="1"/>
</dbReference>
<keyword evidence="5 7" id="KW-0408">Iron</keyword>
<evidence type="ECO:0000313" key="11">
    <source>
        <dbReference type="Proteomes" id="UP001319200"/>
    </source>
</evidence>
<comment type="subcellular location">
    <subcellularLocation>
        <location evidence="8">Cytoplasm</location>
    </subcellularLocation>
</comment>
<feature type="binding site" evidence="7">
    <location>
        <position position="104"/>
    </location>
    <ligand>
        <name>Fe cation</name>
        <dbReference type="ChEBI" id="CHEBI:24875"/>
        <label>1</label>
    </ligand>
</feature>
<dbReference type="InterPro" id="IPR009078">
    <property type="entry name" value="Ferritin-like_SF"/>
</dbReference>
<sequence length="180" mass="20852">MSTSVIRLKTSIQDSVLDMLNRQMEMEAHSSAVYLAMSAWCYAQGLNGSGYFYKRQSDEEREHMMKLFNYIADNGGLAISPEVTNIERNFEGLRDVFVKALESEIAITESFNRITEHCHKVRDYQTAKFVQWYLDEQLEEEQQARRCIEIFDLIGTADGGLYRIDKEIFKMKHEGTAPMP</sequence>
<feature type="binding site" evidence="7">
    <location>
        <position position="63"/>
    </location>
    <ligand>
        <name>Fe cation</name>
        <dbReference type="ChEBI" id="CHEBI:24875"/>
        <label>1</label>
    </ligand>
</feature>
<evidence type="ECO:0000256" key="8">
    <source>
        <dbReference type="RuleBase" id="RU361145"/>
    </source>
</evidence>
<dbReference type="InterPro" id="IPR009040">
    <property type="entry name" value="Ferritin-like_diiron"/>
</dbReference>
<reference evidence="10 11" key="1">
    <citation type="submission" date="2021-05" db="EMBL/GenBank/DDBJ databases">
        <title>A Polyphasic approach of four new species of the genus Ohtaekwangia: Ohtaekwangia histidinii sp. nov., Ohtaekwangia cretensis sp. nov., Ohtaekwangia indiensis sp. nov., Ohtaekwangia reichenbachii sp. nov. from diverse environment.</title>
        <authorList>
            <person name="Octaviana S."/>
        </authorList>
    </citation>
    <scope>NUCLEOTIDE SEQUENCE [LARGE SCALE GENOMIC DNA]</scope>
    <source>
        <strain evidence="10 11">PWU4</strain>
    </source>
</reference>
<dbReference type="Gene3D" id="1.20.1260.10">
    <property type="match status" value="1"/>
</dbReference>
<proteinExistence type="inferred from homology"/>
<dbReference type="CDD" id="cd01055">
    <property type="entry name" value="Nonheme_Ferritin"/>
    <property type="match status" value="1"/>
</dbReference>
<dbReference type="PANTHER" id="PTHR11431">
    <property type="entry name" value="FERRITIN"/>
    <property type="match status" value="1"/>
</dbReference>
<dbReference type="InterPro" id="IPR001519">
    <property type="entry name" value="Ferritin"/>
</dbReference>
<feature type="domain" description="Ferritin-like diiron" evidence="9">
    <location>
        <begin position="10"/>
        <end position="155"/>
    </location>
</feature>
<dbReference type="InterPro" id="IPR041719">
    <property type="entry name" value="Ferritin_prok"/>
</dbReference>
<keyword evidence="8" id="KW-0963">Cytoplasm</keyword>
<dbReference type="RefSeq" id="WP_254168448.1">
    <property type="nucleotide sequence ID" value="NZ_JAHESF010000034.1"/>
</dbReference>
<accession>A0AAP2DS99</accession>
<dbReference type="AlphaFoldDB" id="A0AAP2DS99"/>
<dbReference type="EC" id="1.16.3.2" evidence="8"/>
<dbReference type="GO" id="GO:0005737">
    <property type="term" value="C:cytoplasm"/>
    <property type="evidence" value="ECO:0007669"/>
    <property type="project" value="UniProtKB-SubCell"/>
</dbReference>
<dbReference type="FunFam" id="1.20.1260.10:FF:000001">
    <property type="entry name" value="Non-heme ferritin"/>
    <property type="match status" value="1"/>
</dbReference>
<comment type="caution">
    <text evidence="10">The sequence shown here is derived from an EMBL/GenBank/DDBJ whole genome shotgun (WGS) entry which is preliminary data.</text>
</comment>
<keyword evidence="3 7" id="KW-0479">Metal-binding</keyword>
<dbReference type="GO" id="GO:0006879">
    <property type="term" value="P:intracellular iron ion homeostasis"/>
    <property type="evidence" value="ECO:0007669"/>
    <property type="project" value="UniProtKB-KW"/>
</dbReference>
<evidence type="ECO:0000313" key="10">
    <source>
        <dbReference type="EMBL" id="MBT1700092.1"/>
    </source>
</evidence>
<gene>
    <name evidence="10" type="ORF">KK083_24605</name>
</gene>
<feature type="binding site" evidence="7">
    <location>
        <position position="137"/>
    </location>
    <ligand>
        <name>Fe cation</name>
        <dbReference type="ChEBI" id="CHEBI:24875"/>
        <label>1</label>
    </ligand>
</feature>
<evidence type="ECO:0000256" key="4">
    <source>
        <dbReference type="ARBA" id="ARBA00023002"/>
    </source>
</evidence>
<evidence type="ECO:0000256" key="1">
    <source>
        <dbReference type="ARBA" id="ARBA00006950"/>
    </source>
</evidence>
<organism evidence="10 11">
    <name type="scientific">Chryseosolibacter histidini</name>
    <dbReference type="NCBI Taxonomy" id="2782349"/>
    <lineage>
        <taxon>Bacteria</taxon>
        <taxon>Pseudomonadati</taxon>
        <taxon>Bacteroidota</taxon>
        <taxon>Cytophagia</taxon>
        <taxon>Cytophagales</taxon>
        <taxon>Chryseotaleaceae</taxon>
        <taxon>Chryseosolibacter</taxon>
    </lineage>
</organism>
<keyword evidence="4" id="KW-0560">Oxidoreductase</keyword>
<evidence type="ECO:0000259" key="9">
    <source>
        <dbReference type="PROSITE" id="PS50905"/>
    </source>
</evidence>
<comment type="similarity">
    <text evidence="1 8">Belongs to the ferritin family. Prokaryotic subfamily.</text>
</comment>
<dbReference type="GO" id="GO:0006826">
    <property type="term" value="P:iron ion transport"/>
    <property type="evidence" value="ECO:0007669"/>
    <property type="project" value="InterPro"/>
</dbReference>
<protein>
    <recommendedName>
        <fullName evidence="8">Ferritin</fullName>
        <ecNumber evidence="8">1.16.3.2</ecNumber>
    </recommendedName>
</protein>
<dbReference type="GO" id="GO:0008199">
    <property type="term" value="F:ferric iron binding"/>
    <property type="evidence" value="ECO:0007669"/>
    <property type="project" value="InterPro"/>
</dbReference>
<evidence type="ECO:0000256" key="7">
    <source>
        <dbReference type="PIRSR" id="PIRSR601519-1"/>
    </source>
</evidence>
<evidence type="ECO:0000256" key="5">
    <source>
        <dbReference type="ARBA" id="ARBA00023004"/>
    </source>
</evidence>
<dbReference type="PROSITE" id="PS50905">
    <property type="entry name" value="FERRITIN_LIKE"/>
    <property type="match status" value="1"/>
</dbReference>
<dbReference type="GO" id="GO:0042802">
    <property type="term" value="F:identical protein binding"/>
    <property type="evidence" value="ECO:0007669"/>
    <property type="project" value="UniProtKB-ARBA"/>
</dbReference>
<name>A0AAP2DS99_9BACT</name>
<evidence type="ECO:0000256" key="3">
    <source>
        <dbReference type="ARBA" id="ARBA00022723"/>
    </source>
</evidence>